<protein>
    <submittedName>
        <fullName evidence="1">Uncharacterized protein</fullName>
    </submittedName>
</protein>
<gene>
    <name evidence="1" type="ORF">GSY63_11550</name>
</gene>
<reference evidence="1" key="1">
    <citation type="submission" date="2020-01" db="EMBL/GenBank/DDBJ databases">
        <authorList>
            <person name="Seo Y.L."/>
        </authorList>
    </citation>
    <scope>NUCLEOTIDE SEQUENCE</scope>
    <source>
        <strain evidence="1">R11</strain>
    </source>
</reference>
<comment type="caution">
    <text evidence="1">The sequence shown here is derived from an EMBL/GenBank/DDBJ whole genome shotgun (WGS) entry which is preliminary data.</text>
</comment>
<accession>A0A965ZFA3</accession>
<organism evidence="1 2">
    <name type="scientific">Mucilaginibacter agri</name>
    <dbReference type="NCBI Taxonomy" id="2695265"/>
    <lineage>
        <taxon>Bacteria</taxon>
        <taxon>Pseudomonadati</taxon>
        <taxon>Bacteroidota</taxon>
        <taxon>Sphingobacteriia</taxon>
        <taxon>Sphingobacteriales</taxon>
        <taxon>Sphingobacteriaceae</taxon>
        <taxon>Mucilaginibacter</taxon>
    </lineage>
</organism>
<dbReference type="EMBL" id="WWEO01000042">
    <property type="protein sequence ID" value="NCD69994.1"/>
    <property type="molecule type" value="Genomic_DNA"/>
</dbReference>
<reference evidence="1" key="2">
    <citation type="submission" date="2020-10" db="EMBL/GenBank/DDBJ databases">
        <title>Mucilaginibacter sp. nov., isolated from soil.</title>
        <authorList>
            <person name="Jeon C.O."/>
        </authorList>
    </citation>
    <scope>NUCLEOTIDE SEQUENCE</scope>
    <source>
        <strain evidence="1">R11</strain>
    </source>
</reference>
<proteinExistence type="predicted"/>
<keyword evidence="2" id="KW-1185">Reference proteome</keyword>
<dbReference type="AlphaFoldDB" id="A0A965ZFA3"/>
<dbReference type="RefSeq" id="WP_166585963.1">
    <property type="nucleotide sequence ID" value="NZ_WWEO01000042.1"/>
</dbReference>
<evidence type="ECO:0000313" key="1">
    <source>
        <dbReference type="EMBL" id="NCD69994.1"/>
    </source>
</evidence>
<sequence length="69" mass="8249">MANFIELLDKNDRNTLVNVDNITSIVIYKDPEEEVRIYLIGDQESYITVKESYEELKQKLQDWTKINLR</sequence>
<dbReference type="Proteomes" id="UP000638732">
    <property type="component" value="Unassembled WGS sequence"/>
</dbReference>
<name>A0A965ZFA3_9SPHI</name>
<evidence type="ECO:0000313" key="2">
    <source>
        <dbReference type="Proteomes" id="UP000638732"/>
    </source>
</evidence>